<sequence length="480" mass="52388">MANPDDQRMRRQPRWFIAALLPLAVGILWLNLGWSAGPLAGLIATLPGAILAAAGGALLLWPGDRQISRYLALAAVISLPLALFLWPTFGGAAALLLIAGGVAAFLVAGLAALFQNPVPRAVPMPVVSATLARKAATDEALLGWFVNSARIPRGRMVARDHVEIEAAETAARRHGWRAQPQTLHTAPPAPRHFDLQSARGGRLVFEWLTFDSAFRPHPALPGGARWHGHAANRTMRARVLRHPGAPRPWVVCVHGYRMGLDWLDLPLFDVAHLHHRLGLNLIMPTLPLHGARTSTRLTGGLYLDGPLVDLLHAQSQALWDLRRCIAWVRAQQGEDTPIGVLGYSLGGYNAALLAAFEPTLACVIAGIPLTDIPGALWHHMPGLHLRFIEAQGITQARLSELLAPVSPLALTAAVPWQRRYLFAASADQLVPPAQPLRLWTHWDRPTMHWYHGSHLSVRHERSLRPFVTRALRESGLAADA</sequence>
<comment type="caution">
    <text evidence="2">The sequence shown here is derived from an EMBL/GenBank/DDBJ whole genome shotgun (WGS) entry which is preliminary data.</text>
</comment>
<dbReference type="Gene3D" id="3.40.50.1820">
    <property type="entry name" value="alpha/beta hydrolase"/>
    <property type="match status" value="1"/>
</dbReference>
<feature type="transmembrane region" description="Helical" evidence="1">
    <location>
        <begin position="67"/>
        <end position="86"/>
    </location>
</feature>
<proteinExistence type="predicted"/>
<feature type="transmembrane region" description="Helical" evidence="1">
    <location>
        <begin position="15"/>
        <end position="34"/>
    </location>
</feature>
<feature type="transmembrane region" description="Helical" evidence="1">
    <location>
        <begin position="40"/>
        <end position="60"/>
    </location>
</feature>
<dbReference type="PANTHER" id="PTHR13617:SF14">
    <property type="entry name" value="PROTEIN ABHD18"/>
    <property type="match status" value="1"/>
</dbReference>
<protein>
    <recommendedName>
        <fullName evidence="4">Peptidase S9 prolyl oligopeptidase catalytic domain-containing protein</fullName>
    </recommendedName>
</protein>
<reference evidence="2 3" key="1">
    <citation type="submission" date="2013-10" db="EMBL/GenBank/DDBJ databases">
        <title>Salinisphaera halophila YIM 95161 Genome Sequencing.</title>
        <authorList>
            <person name="Lai Q."/>
            <person name="Li C."/>
            <person name="Shao Z."/>
        </authorList>
    </citation>
    <scope>NUCLEOTIDE SEQUENCE [LARGE SCALE GENOMIC DNA]</scope>
    <source>
        <strain evidence="2 3">YIM 95161</strain>
    </source>
</reference>
<dbReference type="SUPFAM" id="SSF53474">
    <property type="entry name" value="alpha/beta-Hydrolases"/>
    <property type="match status" value="1"/>
</dbReference>
<evidence type="ECO:0008006" key="4">
    <source>
        <dbReference type="Google" id="ProtNLM"/>
    </source>
</evidence>
<dbReference type="PANTHER" id="PTHR13617">
    <property type="entry name" value="PROTEIN ABHD18"/>
    <property type="match status" value="1"/>
</dbReference>
<dbReference type="Proteomes" id="UP000285123">
    <property type="component" value="Unassembled WGS sequence"/>
</dbReference>
<keyword evidence="1" id="KW-0472">Membrane</keyword>
<keyword evidence="1" id="KW-1133">Transmembrane helix</keyword>
<dbReference type="InterPro" id="IPR029058">
    <property type="entry name" value="AB_hydrolase_fold"/>
</dbReference>
<evidence type="ECO:0000313" key="2">
    <source>
        <dbReference type="EMBL" id="ROO23924.1"/>
    </source>
</evidence>
<organism evidence="2 3">
    <name type="scientific">Salinisphaera orenii YIM 95161</name>
    <dbReference type="NCBI Taxonomy" id="1051139"/>
    <lineage>
        <taxon>Bacteria</taxon>
        <taxon>Pseudomonadati</taxon>
        <taxon>Pseudomonadota</taxon>
        <taxon>Gammaproteobacteria</taxon>
        <taxon>Salinisphaerales</taxon>
        <taxon>Salinisphaeraceae</taxon>
        <taxon>Salinisphaera</taxon>
    </lineage>
</organism>
<evidence type="ECO:0000256" key="1">
    <source>
        <dbReference type="SAM" id="Phobius"/>
    </source>
</evidence>
<name>A0A423PEC2_9GAMM</name>
<gene>
    <name evidence="2" type="ORF">SAHL_16320</name>
</gene>
<dbReference type="AlphaFoldDB" id="A0A423PEC2"/>
<accession>A0A423PEC2</accession>
<dbReference type="EMBL" id="AYKF01000132">
    <property type="protein sequence ID" value="ROO23924.1"/>
    <property type="molecule type" value="Genomic_DNA"/>
</dbReference>
<evidence type="ECO:0000313" key="3">
    <source>
        <dbReference type="Proteomes" id="UP000285123"/>
    </source>
</evidence>
<keyword evidence="1" id="KW-0812">Transmembrane</keyword>
<feature type="transmembrane region" description="Helical" evidence="1">
    <location>
        <begin position="92"/>
        <end position="114"/>
    </location>
</feature>